<name>A0A9E7N6P9_9CAUD</name>
<dbReference type="Proteomes" id="UP001057427">
    <property type="component" value="Segment"/>
</dbReference>
<reference evidence="1" key="1">
    <citation type="submission" date="2022-05" db="EMBL/GenBank/DDBJ databases">
        <authorList>
            <person name="Friedrich I."/>
            <person name="Poehlein A."/>
            <person name="Schneider D."/>
            <person name="Hertel R."/>
            <person name="Daniel R."/>
        </authorList>
    </citation>
    <scope>NUCLEOTIDE SEQUENCE</scope>
</reference>
<protein>
    <submittedName>
        <fullName evidence="1">Uncharacterized protein</fullName>
    </submittedName>
</protein>
<keyword evidence="2" id="KW-1185">Reference proteome</keyword>
<dbReference type="EMBL" id="ON529858">
    <property type="protein sequence ID" value="UTC29758.1"/>
    <property type="molecule type" value="Genomic_DNA"/>
</dbReference>
<accession>A0A9E7N6P9</accession>
<sequence>MPKKSDKTPLNTAPRRGMTITVDTAPAKREPAPKVDLSILTDDAKAILGCWFAMMPTHTTNGLQFGMRELKPTARTRAALAELIEKKIIFRVMDSSVPPPPTEVYKPLFDCFEAFDWTREILEDTDHPERAAAVSWKLMEPVA</sequence>
<evidence type="ECO:0000313" key="2">
    <source>
        <dbReference type="Proteomes" id="UP001057427"/>
    </source>
</evidence>
<proteinExistence type="predicted"/>
<organism evidence="1 2">
    <name type="scientific">Brevundimonas phage vB_BgoS-Bajun</name>
    <dbReference type="NCBI Taxonomy" id="2948594"/>
    <lineage>
        <taxon>Viruses</taxon>
        <taxon>Duplodnaviria</taxon>
        <taxon>Heunggongvirae</taxon>
        <taxon>Uroviricota</taxon>
        <taxon>Caudoviricetes</taxon>
        <taxon>Dolichocephalovirinae</taxon>
    </lineage>
</organism>
<evidence type="ECO:0000313" key="1">
    <source>
        <dbReference type="EMBL" id="UTC29758.1"/>
    </source>
</evidence>
<gene>
    <name evidence="1" type="ORF">BAJUN_01280</name>
</gene>